<dbReference type="InterPro" id="IPR018200">
    <property type="entry name" value="USP_CS"/>
</dbReference>
<dbReference type="Gene3D" id="3.90.70.10">
    <property type="entry name" value="Cysteine proteinases"/>
    <property type="match status" value="1"/>
</dbReference>
<evidence type="ECO:0000256" key="6">
    <source>
        <dbReference type="ARBA" id="ARBA00022807"/>
    </source>
</evidence>
<gene>
    <name evidence="11" type="ORF">RD792_008647</name>
</gene>
<keyword evidence="9" id="KW-0472">Membrane</keyword>
<feature type="compositionally biased region" description="Polar residues" evidence="8">
    <location>
        <begin position="505"/>
        <end position="525"/>
    </location>
</feature>
<dbReference type="InterPro" id="IPR038765">
    <property type="entry name" value="Papain-like_cys_pep_sf"/>
</dbReference>
<evidence type="ECO:0000256" key="7">
    <source>
        <dbReference type="RuleBase" id="RU366025"/>
    </source>
</evidence>
<dbReference type="EMBL" id="JAYDYQ010002533">
    <property type="protein sequence ID" value="KAK4485992.1"/>
    <property type="molecule type" value="Genomic_DNA"/>
</dbReference>
<evidence type="ECO:0000256" key="9">
    <source>
        <dbReference type="SAM" id="Phobius"/>
    </source>
</evidence>
<dbReference type="PROSITE" id="PS50235">
    <property type="entry name" value="USP_3"/>
    <property type="match status" value="1"/>
</dbReference>
<keyword evidence="4 7" id="KW-0833">Ubl conjugation pathway</keyword>
<evidence type="ECO:0000313" key="12">
    <source>
        <dbReference type="Proteomes" id="UP001291926"/>
    </source>
</evidence>
<keyword evidence="5 7" id="KW-0378">Hydrolase</keyword>
<dbReference type="PANTHER" id="PTHR24006:SF888">
    <property type="entry name" value="UBIQUITIN CARBOXYL-TERMINAL HYDROLASE 30"/>
    <property type="match status" value="1"/>
</dbReference>
<evidence type="ECO:0000256" key="5">
    <source>
        <dbReference type="ARBA" id="ARBA00022801"/>
    </source>
</evidence>
<dbReference type="PROSITE" id="PS00972">
    <property type="entry name" value="USP_1"/>
    <property type="match status" value="1"/>
</dbReference>
<feature type="domain" description="USP" evidence="10">
    <location>
        <begin position="59"/>
        <end position="622"/>
    </location>
</feature>
<accession>A0ABR0D9R4</accession>
<organism evidence="11 12">
    <name type="scientific">Penstemon davidsonii</name>
    <dbReference type="NCBI Taxonomy" id="160366"/>
    <lineage>
        <taxon>Eukaryota</taxon>
        <taxon>Viridiplantae</taxon>
        <taxon>Streptophyta</taxon>
        <taxon>Embryophyta</taxon>
        <taxon>Tracheophyta</taxon>
        <taxon>Spermatophyta</taxon>
        <taxon>Magnoliopsida</taxon>
        <taxon>eudicotyledons</taxon>
        <taxon>Gunneridae</taxon>
        <taxon>Pentapetalae</taxon>
        <taxon>asterids</taxon>
        <taxon>lamiids</taxon>
        <taxon>Lamiales</taxon>
        <taxon>Plantaginaceae</taxon>
        <taxon>Cheloneae</taxon>
        <taxon>Penstemon</taxon>
    </lineage>
</organism>
<evidence type="ECO:0000256" key="3">
    <source>
        <dbReference type="ARBA" id="ARBA00022670"/>
    </source>
</evidence>
<dbReference type="InterPro" id="IPR001394">
    <property type="entry name" value="Peptidase_C19_UCH"/>
</dbReference>
<dbReference type="InterPro" id="IPR050164">
    <property type="entry name" value="Peptidase_C19"/>
</dbReference>
<keyword evidence="6 7" id="KW-0788">Thiol protease</keyword>
<comment type="caution">
    <text evidence="11">The sequence shown here is derived from an EMBL/GenBank/DDBJ whole genome shotgun (WGS) entry which is preliminary data.</text>
</comment>
<evidence type="ECO:0000256" key="4">
    <source>
        <dbReference type="ARBA" id="ARBA00022786"/>
    </source>
</evidence>
<comment type="catalytic activity">
    <reaction evidence="1 7">
        <text>Thiol-dependent hydrolysis of ester, thioester, amide, peptide and isopeptide bonds formed by the C-terminal Gly of ubiquitin (a 76-residue protein attached to proteins as an intracellular targeting signal).</text>
        <dbReference type="EC" id="3.4.19.12"/>
    </reaction>
</comment>
<dbReference type="PANTHER" id="PTHR24006">
    <property type="entry name" value="UBIQUITIN CARBOXYL-TERMINAL HYDROLASE"/>
    <property type="match status" value="1"/>
</dbReference>
<dbReference type="PROSITE" id="PS00973">
    <property type="entry name" value="USP_2"/>
    <property type="match status" value="1"/>
</dbReference>
<dbReference type="SUPFAM" id="SSF54001">
    <property type="entry name" value="Cysteine proteinases"/>
    <property type="match status" value="1"/>
</dbReference>
<dbReference type="EC" id="3.4.19.12" evidence="7"/>
<evidence type="ECO:0000256" key="8">
    <source>
        <dbReference type="SAM" id="MobiDB-lite"/>
    </source>
</evidence>
<dbReference type="InterPro" id="IPR028889">
    <property type="entry name" value="USP"/>
</dbReference>
<reference evidence="11 12" key="1">
    <citation type="journal article" date="2023" name="bioRxiv">
        <title>Genome report: Whole genome sequence and annotation of Penstemon davidsonii.</title>
        <authorList>
            <person name="Ostevik K.L."/>
            <person name="Alabady M."/>
            <person name="Zhang M."/>
            <person name="Rausher M.D."/>
        </authorList>
    </citation>
    <scope>NUCLEOTIDE SEQUENCE [LARGE SCALE GENOMIC DNA]</scope>
    <source>
        <strain evidence="11">DNT005</strain>
        <tissue evidence="11">Whole leaf</tissue>
    </source>
</reference>
<proteinExistence type="inferred from homology"/>
<evidence type="ECO:0000256" key="2">
    <source>
        <dbReference type="ARBA" id="ARBA00009085"/>
    </source>
</evidence>
<keyword evidence="12" id="KW-1185">Reference proteome</keyword>
<evidence type="ECO:0000256" key="1">
    <source>
        <dbReference type="ARBA" id="ARBA00000707"/>
    </source>
</evidence>
<keyword evidence="9" id="KW-0812">Transmembrane</keyword>
<protein>
    <recommendedName>
        <fullName evidence="7">Ubiquitin carboxyl-terminal hydrolase</fullName>
        <ecNumber evidence="7">3.4.19.12</ecNumber>
    </recommendedName>
</protein>
<keyword evidence="9" id="KW-1133">Transmembrane helix</keyword>
<dbReference type="Proteomes" id="UP001291926">
    <property type="component" value="Unassembled WGS sequence"/>
</dbReference>
<comment type="function">
    <text evidence="7">Recognizes and hydrolyzes the peptide bond at the C-terminal Gly of ubiquitin. Involved in the processing of poly-ubiquitin precursors as well as that of ubiquitinated proteins.</text>
</comment>
<evidence type="ECO:0000259" key="10">
    <source>
        <dbReference type="PROSITE" id="PS50235"/>
    </source>
</evidence>
<comment type="similarity">
    <text evidence="2 7">Belongs to the peptidase C19 family.</text>
</comment>
<feature type="transmembrane region" description="Helical" evidence="9">
    <location>
        <begin position="20"/>
        <end position="37"/>
    </location>
</feature>
<evidence type="ECO:0000313" key="11">
    <source>
        <dbReference type="EMBL" id="KAK4485992.1"/>
    </source>
</evidence>
<keyword evidence="3 7" id="KW-0645">Protease</keyword>
<name>A0ABR0D9R4_9LAMI</name>
<sequence length="626" mass="69789">MSGNDGRAGKMMMEELRSGGVSLGLLGAVGVVLVIKVKQSLDFTSSNQQLAPPRFWAVPGLQNLGNNCFLNVILQALASGSSFRKYLWMVVEEYGSLSVEEGDENIPLVSSLTSLVEDYVIAGIVVIASCRSKIGTTLLKNLDSAYSIVFLLSCVNFTASINGITRDISFLRIKHKLDITQLDMMISLYLAELCTVRHRGTVVSPRKVMLAIDTYVPNFNLTKQQDAEEAFSHLISSLREEISEQFVPNKSNQADLLESPNGRIIITKRSQEESEWRKWKRVFLGPFDGILGSTLVCQSCSFQISLDFQLFHSLHVSPRTSSDGAIMAGCTLEDCFKQFFVAEHVKNYCCSNCWHTAAIEYLLRFSQDKTDIEKLQCCNKNDICDCKTLSSLEGFRWSNSFSRTFKQLSIARSPKILCIHLQRASYNMFGQSVKLLGHISFPWILDLSSFMKTEVGIKKNTEANSRLGSLNRGNRERSFPLSKYQNVLNVLTVESISSKTNVVGEQETNTNIIPSGPRSESSETGPSLPDSRLRADCHEVVSAPFRHQRYRLVSVVEHFGSGGSGHYTVYRRVTAKIGDEDPASLLESAIEQWFCISDSQVASVSEKDVCNANASMLFYERIDESI</sequence>
<feature type="region of interest" description="Disordered" evidence="8">
    <location>
        <begin position="505"/>
        <end position="531"/>
    </location>
</feature>
<dbReference type="Pfam" id="PF00443">
    <property type="entry name" value="UCH"/>
    <property type="match status" value="1"/>
</dbReference>